<proteinExistence type="predicted"/>
<evidence type="ECO:0000256" key="1">
    <source>
        <dbReference type="SAM" id="Phobius"/>
    </source>
</evidence>
<evidence type="ECO:0008006" key="4">
    <source>
        <dbReference type="Google" id="ProtNLM"/>
    </source>
</evidence>
<evidence type="ECO:0000313" key="2">
    <source>
        <dbReference type="EMBL" id="GAA1808791.1"/>
    </source>
</evidence>
<keyword evidence="3" id="KW-1185">Reference proteome</keyword>
<gene>
    <name evidence="2" type="ORF">GCM10009682_33240</name>
</gene>
<reference evidence="3" key="1">
    <citation type="journal article" date="2019" name="Int. J. Syst. Evol. Microbiol.">
        <title>The Global Catalogue of Microorganisms (GCM) 10K type strain sequencing project: providing services to taxonomists for standard genome sequencing and annotation.</title>
        <authorList>
            <consortium name="The Broad Institute Genomics Platform"/>
            <consortium name="The Broad Institute Genome Sequencing Center for Infectious Disease"/>
            <person name="Wu L."/>
            <person name="Ma J."/>
        </authorList>
    </citation>
    <scope>NUCLEOTIDE SEQUENCE [LARGE SCALE GENOMIC DNA]</scope>
    <source>
        <strain evidence="3">JCM 13250</strain>
    </source>
</reference>
<dbReference type="Gene3D" id="3.40.50.12580">
    <property type="match status" value="1"/>
</dbReference>
<protein>
    <recommendedName>
        <fullName evidence="4">CDP-Glycerol:Poly(Glycerophosphate) glycerophosphotransferase</fullName>
    </recommendedName>
</protein>
<dbReference type="EMBL" id="BAAALT010000097">
    <property type="protein sequence ID" value="GAA1808791.1"/>
    <property type="molecule type" value="Genomic_DNA"/>
</dbReference>
<comment type="caution">
    <text evidence="2">The sequence shown here is derived from an EMBL/GenBank/DDBJ whole genome shotgun (WGS) entry which is preliminary data.</text>
</comment>
<keyword evidence="1" id="KW-0812">Transmembrane</keyword>
<feature type="transmembrane region" description="Helical" evidence="1">
    <location>
        <begin position="21"/>
        <end position="48"/>
    </location>
</feature>
<accession>A0ABP4YA80</accession>
<sequence>MHVGIKQRLRTGLKGNRRVALGWSVLFVAAYPGLFVGAAIPSAAAFAISLTVVCLAERQTPRRAPGLVTALKRAQLDAPHRLLLRDGAILAFAVRVAPTAVAVALAVALLALHLLRGLLANRLRNVVLLRTFPLLTRNLNLDALRIPDAPPAWLGHAHRGWLIYAGLPLAAGVLLDHLAGTGMSAIILATLTVAGVAGVAGMAAAHVGRNRHLGDADRVKAEIARQVAAFRPEVVVYFSLAGDGTSTYQIDQWLPTLHKLPRRTLILVRERVHLPRIAPTSLPILCVPTSADVQDLALPQARVVFYVAHAAKNIHMLRVRSARHVFINHCESDKEANYNRFARVYDEVWVAGPAARDRYRVAGGGAVADRDIVEVGRPQTAGIAPAVAPGTRPFTVLYAPTWEGVASTFDVSSVRAAGAAIVTALLSLDPPVRVIYKPHPLTGSRDPGAATASRKIAALVAEANARRAADPAFAADPSYVADTATRAAAAEQVRSLTARIAELAEPSGDRDEAQLARDHGRRDPAAFAELVACERQLREADWAAVGRWSHRVVTDRAPDLVSCYNEADLLVCDISAVASDFTVSDKPYVMANVSGIDDDTFRAANATAAGAYLIAPDAAGLAEVVAAVRGAAPGADPLAGTRRITREYLLGPAEPDSYTRFVAALDAVEATLPARTVPAQARGEVIAAHG</sequence>
<feature type="transmembrane region" description="Helical" evidence="1">
    <location>
        <begin position="185"/>
        <end position="205"/>
    </location>
</feature>
<dbReference type="Proteomes" id="UP001500218">
    <property type="component" value="Unassembled WGS sequence"/>
</dbReference>
<feature type="transmembrane region" description="Helical" evidence="1">
    <location>
        <begin position="89"/>
        <end position="115"/>
    </location>
</feature>
<evidence type="ECO:0000313" key="3">
    <source>
        <dbReference type="Proteomes" id="UP001500218"/>
    </source>
</evidence>
<keyword evidence="1" id="KW-1133">Transmembrane helix</keyword>
<organism evidence="2 3">
    <name type="scientific">Luedemannella flava</name>
    <dbReference type="NCBI Taxonomy" id="349316"/>
    <lineage>
        <taxon>Bacteria</taxon>
        <taxon>Bacillati</taxon>
        <taxon>Actinomycetota</taxon>
        <taxon>Actinomycetes</taxon>
        <taxon>Micromonosporales</taxon>
        <taxon>Micromonosporaceae</taxon>
        <taxon>Luedemannella</taxon>
    </lineage>
</organism>
<keyword evidence="1" id="KW-0472">Membrane</keyword>
<dbReference type="InterPro" id="IPR043148">
    <property type="entry name" value="TagF_C"/>
</dbReference>
<name>A0ABP4YA80_9ACTN</name>